<reference evidence="1" key="1">
    <citation type="journal article" date="2021" name="Environ. Microbiol.">
        <title>Gene family expansions and transcriptome signatures uncover fungal adaptations to wood decay.</title>
        <authorList>
            <person name="Hage H."/>
            <person name="Miyauchi S."/>
            <person name="Viragh M."/>
            <person name="Drula E."/>
            <person name="Min B."/>
            <person name="Chaduli D."/>
            <person name="Navarro D."/>
            <person name="Favel A."/>
            <person name="Norest M."/>
            <person name="Lesage-Meessen L."/>
            <person name="Balint B."/>
            <person name="Merenyi Z."/>
            <person name="de Eugenio L."/>
            <person name="Morin E."/>
            <person name="Martinez A.T."/>
            <person name="Baldrian P."/>
            <person name="Stursova M."/>
            <person name="Martinez M.J."/>
            <person name="Novotny C."/>
            <person name="Magnuson J.K."/>
            <person name="Spatafora J.W."/>
            <person name="Maurice S."/>
            <person name="Pangilinan J."/>
            <person name="Andreopoulos W."/>
            <person name="LaButti K."/>
            <person name="Hundley H."/>
            <person name="Na H."/>
            <person name="Kuo A."/>
            <person name="Barry K."/>
            <person name="Lipzen A."/>
            <person name="Henrissat B."/>
            <person name="Riley R."/>
            <person name="Ahrendt S."/>
            <person name="Nagy L.G."/>
            <person name="Grigoriev I.V."/>
            <person name="Martin F."/>
            <person name="Rosso M.N."/>
        </authorList>
    </citation>
    <scope>NUCLEOTIDE SEQUENCE</scope>
    <source>
        <strain evidence="1">CBS 384.51</strain>
    </source>
</reference>
<gene>
    <name evidence="1" type="ORF">BDY19DRAFT_939543</name>
</gene>
<accession>A0ACB8U7R9</accession>
<dbReference type="Proteomes" id="UP001055072">
    <property type="component" value="Unassembled WGS sequence"/>
</dbReference>
<protein>
    <submittedName>
        <fullName evidence="1">Uncharacterized protein</fullName>
    </submittedName>
</protein>
<evidence type="ECO:0000313" key="2">
    <source>
        <dbReference type="Proteomes" id="UP001055072"/>
    </source>
</evidence>
<proteinExistence type="predicted"/>
<keyword evidence="2" id="KW-1185">Reference proteome</keyword>
<sequence length="705" mass="77910">MKSTSFAGTSHLKSSATGTLHLVPEPVESRAGPSSKSSTSNPDAQKKIQQRTTHTHAEIWKWTLAKHAIAPCRVEDIYKMQECDSVKPSCDPDYFWIGNVPCRSVSICGMVVGVQVYEQRAVYTIDDGSGKIDCNLRESDTKPKAHTSPKRPAASSSKTVPSILMTLPITPKPIAAVGDIVRVVGRVLQRRNSRILNLDRLTLCQNATDEPLHWLTVLNLHSTWYSSVSTSPFVIPPPPVSATANSRRGSISTSEKEDNAMSGRRMLPPISPSKLSVTSSAPSSPSSSTSGSIGGSSHHGPMSPPRLRHPSRLHTRDLTANTFRIYVKHYMDNAPPDHTSLSSKFSAGLVSNFSEDESEEDGWEGQEEPVTPTKPRHRANQENQYEVDLTPMPRKVGRSNATLRKSDITESDNGDIDGDGSGLRGYTLSHLRRVPELAMLARRVVETEYKRRAKEQRKKLKEAQQGSSSFSASSVPHRSGTTPTTIKSTSIALGKGNESEPISAKMKRLFRYAIRQLYQEGSIVMWDGSVRRLPQPMVRIPRPSFTSNAECIEDVINRGIPPPQSASQLWKTSTSMSTAGYTTRSTTLGSVSQYVTEDDIEYLSDPPPAEESYIPLTAPYLAKVLEQAIVEIISRSQQAKSRPHSFSKKGPPQPGPTVDEIVRYFHRKDERWARVGEWAVKEALEWANEQGRMWCVGDGRWEVCG</sequence>
<comment type="caution">
    <text evidence="1">The sequence shown here is derived from an EMBL/GenBank/DDBJ whole genome shotgun (WGS) entry which is preliminary data.</text>
</comment>
<dbReference type="EMBL" id="MU274908">
    <property type="protein sequence ID" value="KAI0090315.1"/>
    <property type="molecule type" value="Genomic_DNA"/>
</dbReference>
<name>A0ACB8U7R9_9APHY</name>
<organism evidence="1 2">
    <name type="scientific">Irpex rosettiformis</name>
    <dbReference type="NCBI Taxonomy" id="378272"/>
    <lineage>
        <taxon>Eukaryota</taxon>
        <taxon>Fungi</taxon>
        <taxon>Dikarya</taxon>
        <taxon>Basidiomycota</taxon>
        <taxon>Agaricomycotina</taxon>
        <taxon>Agaricomycetes</taxon>
        <taxon>Polyporales</taxon>
        <taxon>Irpicaceae</taxon>
        <taxon>Irpex</taxon>
    </lineage>
</organism>
<evidence type="ECO:0000313" key="1">
    <source>
        <dbReference type="EMBL" id="KAI0090315.1"/>
    </source>
</evidence>